<dbReference type="Proteomes" id="UP000053766">
    <property type="component" value="Unassembled WGS sequence"/>
</dbReference>
<evidence type="ECO:0000313" key="2">
    <source>
        <dbReference type="EMBL" id="KJH45455.1"/>
    </source>
</evidence>
<name>A0A0D8XLN9_DICVI</name>
<proteinExistence type="predicted"/>
<keyword evidence="1" id="KW-0175">Coiled coil</keyword>
<gene>
    <name evidence="2" type="ORF">DICVIV_08494</name>
</gene>
<organism evidence="2 3">
    <name type="scientific">Dictyocaulus viviparus</name>
    <name type="common">Bovine lungworm</name>
    <dbReference type="NCBI Taxonomy" id="29172"/>
    <lineage>
        <taxon>Eukaryota</taxon>
        <taxon>Metazoa</taxon>
        <taxon>Ecdysozoa</taxon>
        <taxon>Nematoda</taxon>
        <taxon>Chromadorea</taxon>
        <taxon>Rhabditida</taxon>
        <taxon>Rhabditina</taxon>
        <taxon>Rhabditomorpha</taxon>
        <taxon>Strongyloidea</taxon>
        <taxon>Metastrongylidae</taxon>
        <taxon>Dictyocaulus</taxon>
    </lineage>
</organism>
<keyword evidence="3" id="KW-1185">Reference proteome</keyword>
<accession>A0A0D8XLN9</accession>
<evidence type="ECO:0000313" key="3">
    <source>
        <dbReference type="Proteomes" id="UP000053766"/>
    </source>
</evidence>
<reference evidence="2 3" key="1">
    <citation type="submission" date="2013-11" db="EMBL/GenBank/DDBJ databases">
        <title>Draft genome of the bovine lungworm Dictyocaulus viviparus.</title>
        <authorList>
            <person name="Mitreva M."/>
        </authorList>
    </citation>
    <scope>NUCLEOTIDE SEQUENCE [LARGE SCALE GENOMIC DNA]</scope>
    <source>
        <strain evidence="2 3">HannoverDv2000</strain>
    </source>
</reference>
<dbReference type="OrthoDB" id="5867860at2759"/>
<reference evidence="3" key="2">
    <citation type="journal article" date="2016" name="Sci. Rep.">
        <title>Dictyocaulus viviparus genome, variome and transcriptome elucidate lungworm biology and support future intervention.</title>
        <authorList>
            <person name="McNulty S.N."/>
            <person name="Strube C."/>
            <person name="Rosa B.A."/>
            <person name="Martin J.C."/>
            <person name="Tyagi R."/>
            <person name="Choi Y.J."/>
            <person name="Wang Q."/>
            <person name="Hallsworth Pepin K."/>
            <person name="Zhang X."/>
            <person name="Ozersky P."/>
            <person name="Wilson R.K."/>
            <person name="Sternberg P.W."/>
            <person name="Gasser R.B."/>
            <person name="Mitreva M."/>
        </authorList>
    </citation>
    <scope>NUCLEOTIDE SEQUENCE [LARGE SCALE GENOMIC DNA]</scope>
    <source>
        <strain evidence="3">HannoverDv2000</strain>
    </source>
</reference>
<dbReference type="AlphaFoldDB" id="A0A0D8XLN9"/>
<feature type="coiled-coil region" evidence="1">
    <location>
        <begin position="49"/>
        <end position="128"/>
    </location>
</feature>
<protein>
    <submittedName>
        <fullName evidence="2">Uncharacterized protein</fullName>
    </submittedName>
</protein>
<sequence length="347" mass="38929">MHPPRHRTRLSYDKGRCVPVGWKPLVVDSRVRNYIYARAKRTCLEARDREAQRRAAEERQREQQQMRERVDEDLEACEAELERVKARRDELAAEKHECFTKLKACLQRESMQKKAEDEKKRRELLTLQLQQPFLAATIQAQAQVQAQAQANSLISNQHLLTQQNLLSQHFNAQSLLNQQALLQHQQLLAAQKLQELAQAQRGLVQQQQPSVAQPTPQQSLPAGISPAYLQQALGQVQGLLPGVSASVPTFSASSSVTGSTPPLVFGQFVVEPPKQVQASTSQAPQSHIKLEVPSPQVSPAPQTLNQQSYGLQNLSSSFLSNSNPFFTRALTNNRQDYLKHLNESNNG</sequence>
<evidence type="ECO:0000256" key="1">
    <source>
        <dbReference type="SAM" id="Coils"/>
    </source>
</evidence>
<dbReference type="EMBL" id="KN716407">
    <property type="protein sequence ID" value="KJH45455.1"/>
    <property type="molecule type" value="Genomic_DNA"/>
</dbReference>